<reference evidence="1 2" key="1">
    <citation type="submission" date="2019-01" db="EMBL/GenBank/DDBJ databases">
        <authorList>
            <consortium name="Pathogen Informatics"/>
        </authorList>
    </citation>
    <scope>NUCLEOTIDE SEQUENCE [LARGE SCALE GENOMIC DNA]</scope>
    <source>
        <strain evidence="1 2">NCTC10138</strain>
    </source>
</reference>
<gene>
    <name evidence="1" type="ORF">NCTC10138_00893</name>
</gene>
<dbReference type="Proteomes" id="UP000289841">
    <property type="component" value="Chromosome"/>
</dbReference>
<protein>
    <submittedName>
        <fullName evidence="1">Uncharacterized protein</fullName>
    </submittedName>
</protein>
<dbReference type="OrthoDB" id="9807828at2"/>
<accession>A0A449BDJ8</accession>
<dbReference type="AlphaFoldDB" id="A0A449BDJ8"/>
<evidence type="ECO:0000313" key="1">
    <source>
        <dbReference type="EMBL" id="VEU80519.1"/>
    </source>
</evidence>
<sequence length="461" mass="54321">MAHLFEMIHPNFFSVLASPNKKTYVDCIFIIYNAVDSIEESFQGDREYVVQRLIDYFDDKESEEFADVSEDEKASTSRQKANHVINVLKNNGWIGEEELGDYKTSINLFDYSIRIITILDDIVNARQDEYTGEIFAIYSLLNAFTKEEGIGVIEQAFQKTNEVIRKLKTLKANIYRYYFDVTKKQSKQDLQKILEKLLVEYKQNFFDSAYYNLKTKDSLPRYKRGILSGVSNIYDNVEVMDHLANLVMQTKRIDDYNVAFEYLETRLRFITDSFSALENLILDIDRKNEQYISATASKILFLTNHSDDIEGIFNRLFKLVLNDDDFEYNSIIHMAQIKNLDTYSLYNQRRVRMDSEPEELYLDDDFITDEKKREKIALMLKHNMYSKKEINKYVLEILNGSKEILASELQISSQEEYVKLILIFLYSKSIGMSYDIDLLDYEAKTNFVSFKNFTIKVKRWL</sequence>
<evidence type="ECO:0000313" key="2">
    <source>
        <dbReference type="Proteomes" id="UP000289841"/>
    </source>
</evidence>
<name>A0A449BDJ8_HAPAX</name>
<dbReference type="Pfam" id="PF18982">
    <property type="entry name" value="JetA"/>
    <property type="match status" value="1"/>
</dbReference>
<dbReference type="STRING" id="1278311.GCA_000428705_00508"/>
<dbReference type="InterPro" id="IPR043773">
    <property type="entry name" value="JetA"/>
</dbReference>
<dbReference type="KEGG" id="aaxa:NCTC10138_00893"/>
<dbReference type="EMBL" id="LR215048">
    <property type="protein sequence ID" value="VEU80519.1"/>
    <property type="molecule type" value="Genomic_DNA"/>
</dbReference>
<proteinExistence type="predicted"/>
<keyword evidence="2" id="KW-1185">Reference proteome</keyword>
<organism evidence="1 2">
    <name type="scientific">Haploplasma axanthum</name>
    <name type="common">Acholeplasma axanthum</name>
    <dbReference type="NCBI Taxonomy" id="29552"/>
    <lineage>
        <taxon>Bacteria</taxon>
        <taxon>Bacillati</taxon>
        <taxon>Mycoplasmatota</taxon>
        <taxon>Mollicutes</taxon>
        <taxon>Acholeplasmatales</taxon>
        <taxon>Acholeplasmataceae</taxon>
        <taxon>Haploplasma</taxon>
    </lineage>
</organism>